<dbReference type="PROSITE" id="PS51155">
    <property type="entry name" value="CHIT_BIND_RR_2"/>
    <property type="match status" value="1"/>
</dbReference>
<keyword evidence="4" id="KW-1185">Reference proteome</keyword>
<reference evidence="3" key="1">
    <citation type="journal article" date="2020" name="bioRxiv">
        <title>Chromosome-level reference genome of the European wasp spider Argiope bruennichi: a resource for studies on range expansion and evolutionary adaptation.</title>
        <authorList>
            <person name="Sheffer M.M."/>
            <person name="Hoppe A."/>
            <person name="Krehenwinkel H."/>
            <person name="Uhl G."/>
            <person name="Kuss A.W."/>
            <person name="Jensen L."/>
            <person name="Jensen C."/>
            <person name="Gillespie R.G."/>
            <person name="Hoff K.J."/>
            <person name="Prost S."/>
        </authorList>
    </citation>
    <scope>NUCLEOTIDE SEQUENCE</scope>
</reference>
<evidence type="ECO:0000256" key="2">
    <source>
        <dbReference type="PROSITE-ProRule" id="PRU00497"/>
    </source>
</evidence>
<evidence type="ECO:0000256" key="1">
    <source>
        <dbReference type="ARBA" id="ARBA00022460"/>
    </source>
</evidence>
<dbReference type="EMBL" id="JABXBU010002227">
    <property type="protein sequence ID" value="KAF8773273.1"/>
    <property type="molecule type" value="Genomic_DNA"/>
</dbReference>
<dbReference type="GO" id="GO:0008010">
    <property type="term" value="F:structural constituent of chitin-based larval cuticle"/>
    <property type="evidence" value="ECO:0007669"/>
    <property type="project" value="TreeGrafter"/>
</dbReference>
<dbReference type="AlphaFoldDB" id="A0A8T0EGZ9"/>
<organism evidence="3 4">
    <name type="scientific">Argiope bruennichi</name>
    <name type="common">Wasp spider</name>
    <name type="synonym">Aranea bruennichi</name>
    <dbReference type="NCBI Taxonomy" id="94029"/>
    <lineage>
        <taxon>Eukaryota</taxon>
        <taxon>Metazoa</taxon>
        <taxon>Ecdysozoa</taxon>
        <taxon>Arthropoda</taxon>
        <taxon>Chelicerata</taxon>
        <taxon>Arachnida</taxon>
        <taxon>Araneae</taxon>
        <taxon>Araneomorphae</taxon>
        <taxon>Entelegynae</taxon>
        <taxon>Araneoidea</taxon>
        <taxon>Araneidae</taxon>
        <taxon>Argiope</taxon>
    </lineage>
</organism>
<comment type="caution">
    <text evidence="3">The sequence shown here is derived from an EMBL/GenBank/DDBJ whole genome shotgun (WGS) entry which is preliminary data.</text>
</comment>
<dbReference type="Pfam" id="PF00379">
    <property type="entry name" value="Chitin_bind_4"/>
    <property type="match status" value="1"/>
</dbReference>
<dbReference type="OrthoDB" id="6515429at2759"/>
<sequence>MIRVYLNTVFEYKTSTKMFKLAVVAAVLAVACAAPYYPAYGRAYAPAPAYSAPSYGYAAPAYDYAVPTPYDFGYDIAGDYGEFRQSRKESSDGKGNVQGSYGYTDAHGIYRQVDYVADAYGFRANVKTNEPGTDNQNPADVNIQASPAHYQAPAPHYGGYPRY</sequence>
<gene>
    <name evidence="3" type="ORF">HNY73_015946</name>
</gene>
<keyword evidence="1 2" id="KW-0193">Cuticle</keyword>
<dbReference type="PANTHER" id="PTHR10380:SF173">
    <property type="entry name" value="CUTICULAR PROTEIN 47EF, ISOFORM C-RELATED"/>
    <property type="match status" value="1"/>
</dbReference>
<dbReference type="Proteomes" id="UP000807504">
    <property type="component" value="Unassembled WGS sequence"/>
</dbReference>
<name>A0A8T0EGZ9_ARGBR</name>
<dbReference type="GO" id="GO:0062129">
    <property type="term" value="C:chitin-based extracellular matrix"/>
    <property type="evidence" value="ECO:0007669"/>
    <property type="project" value="TreeGrafter"/>
</dbReference>
<dbReference type="InterPro" id="IPR000618">
    <property type="entry name" value="Insect_cuticle"/>
</dbReference>
<accession>A0A8T0EGZ9</accession>
<dbReference type="InterPro" id="IPR050468">
    <property type="entry name" value="Cuticle_Struct_Prot"/>
</dbReference>
<reference evidence="3" key="2">
    <citation type="submission" date="2020-06" db="EMBL/GenBank/DDBJ databases">
        <authorList>
            <person name="Sheffer M."/>
        </authorList>
    </citation>
    <scope>NUCLEOTIDE SEQUENCE</scope>
</reference>
<evidence type="ECO:0000313" key="3">
    <source>
        <dbReference type="EMBL" id="KAF8773273.1"/>
    </source>
</evidence>
<dbReference type="PROSITE" id="PS51257">
    <property type="entry name" value="PROKAR_LIPOPROTEIN"/>
    <property type="match status" value="1"/>
</dbReference>
<dbReference type="PANTHER" id="PTHR10380">
    <property type="entry name" value="CUTICLE PROTEIN"/>
    <property type="match status" value="1"/>
</dbReference>
<protein>
    <submittedName>
        <fullName evidence="3">Cuticle protein 16.8 like protein</fullName>
    </submittedName>
</protein>
<dbReference type="OMA" id="IAGDYGE"/>
<evidence type="ECO:0000313" key="4">
    <source>
        <dbReference type="Proteomes" id="UP000807504"/>
    </source>
</evidence>
<proteinExistence type="predicted"/>